<evidence type="ECO:0000313" key="1">
    <source>
        <dbReference type="EMBL" id="GMN51380.1"/>
    </source>
</evidence>
<accession>A0AA88AFX4</accession>
<dbReference type="AlphaFoldDB" id="A0AA88AFX4"/>
<evidence type="ECO:0000313" key="2">
    <source>
        <dbReference type="Proteomes" id="UP001187192"/>
    </source>
</evidence>
<comment type="caution">
    <text evidence="1">The sequence shown here is derived from an EMBL/GenBank/DDBJ whole genome shotgun (WGS) entry which is preliminary data.</text>
</comment>
<name>A0AA88AFX4_FICCA</name>
<protein>
    <submittedName>
        <fullName evidence="1">Uncharacterized protein</fullName>
    </submittedName>
</protein>
<dbReference type="EMBL" id="BTGU01000037">
    <property type="protein sequence ID" value="GMN51380.1"/>
    <property type="molecule type" value="Genomic_DNA"/>
</dbReference>
<reference evidence="1" key="1">
    <citation type="submission" date="2023-07" db="EMBL/GenBank/DDBJ databases">
        <title>draft genome sequence of fig (Ficus carica).</title>
        <authorList>
            <person name="Takahashi T."/>
            <person name="Nishimura K."/>
        </authorList>
    </citation>
    <scope>NUCLEOTIDE SEQUENCE</scope>
</reference>
<dbReference type="Proteomes" id="UP001187192">
    <property type="component" value="Unassembled WGS sequence"/>
</dbReference>
<gene>
    <name evidence="1" type="ORF">TIFTF001_020534</name>
</gene>
<organism evidence="1 2">
    <name type="scientific">Ficus carica</name>
    <name type="common">Common fig</name>
    <dbReference type="NCBI Taxonomy" id="3494"/>
    <lineage>
        <taxon>Eukaryota</taxon>
        <taxon>Viridiplantae</taxon>
        <taxon>Streptophyta</taxon>
        <taxon>Embryophyta</taxon>
        <taxon>Tracheophyta</taxon>
        <taxon>Spermatophyta</taxon>
        <taxon>Magnoliopsida</taxon>
        <taxon>eudicotyledons</taxon>
        <taxon>Gunneridae</taxon>
        <taxon>Pentapetalae</taxon>
        <taxon>rosids</taxon>
        <taxon>fabids</taxon>
        <taxon>Rosales</taxon>
        <taxon>Moraceae</taxon>
        <taxon>Ficeae</taxon>
        <taxon>Ficus</taxon>
    </lineage>
</organism>
<keyword evidence="2" id="KW-1185">Reference proteome</keyword>
<proteinExistence type="predicted"/>
<sequence>MFFSANFLGLDMGDSRILDWVWVVLEDFSPIIEFKKLYRVWGGGFGRFPSGFGAVSDGFHGASEGDLSEWKAGVILKFGIP</sequence>